<evidence type="ECO:0000313" key="1">
    <source>
        <dbReference type="EMBL" id="PIP56820.1"/>
    </source>
</evidence>
<dbReference type="PROSITE" id="PS51257">
    <property type="entry name" value="PROKAR_LIPOPROTEIN"/>
    <property type="match status" value="1"/>
</dbReference>
<name>A0A2H0BIJ2_UNCKA</name>
<accession>A0A2H0BIJ2</accession>
<evidence type="ECO:0008006" key="3">
    <source>
        <dbReference type="Google" id="ProtNLM"/>
    </source>
</evidence>
<gene>
    <name evidence="1" type="ORF">COX05_01125</name>
</gene>
<dbReference type="Proteomes" id="UP000228495">
    <property type="component" value="Unassembled WGS sequence"/>
</dbReference>
<organism evidence="1 2">
    <name type="scientific">candidate division WWE3 bacterium CG22_combo_CG10-13_8_21_14_all_39_12</name>
    <dbReference type="NCBI Taxonomy" id="1975094"/>
    <lineage>
        <taxon>Bacteria</taxon>
        <taxon>Katanobacteria</taxon>
    </lineage>
</organism>
<evidence type="ECO:0000313" key="2">
    <source>
        <dbReference type="Proteomes" id="UP000228495"/>
    </source>
</evidence>
<sequence length="177" mass="19168">MHNRIPIWIVLLFAALVFTGCVFPVGDNQPFEILTTAEPVVVQPNCTGFPTVGLTNPHKDMVVFRGDLEGEGCKEYTTFNVANPVPYFSVPAVFEAAAEGSATFLSSENPEGLVYETISGNKSGFDLIPGQTYQVMGSGMINATWQSDPEEGAFILKRLSIVAGSPFQGLWGLLFQQ</sequence>
<dbReference type="EMBL" id="PCSU01000014">
    <property type="protein sequence ID" value="PIP56820.1"/>
    <property type="molecule type" value="Genomic_DNA"/>
</dbReference>
<dbReference type="AlphaFoldDB" id="A0A2H0BIJ2"/>
<protein>
    <recommendedName>
        <fullName evidence="3">Lipoprotein</fullName>
    </recommendedName>
</protein>
<proteinExistence type="predicted"/>
<comment type="caution">
    <text evidence="1">The sequence shown here is derived from an EMBL/GenBank/DDBJ whole genome shotgun (WGS) entry which is preliminary data.</text>
</comment>
<reference evidence="1 2" key="1">
    <citation type="submission" date="2017-09" db="EMBL/GenBank/DDBJ databases">
        <title>Depth-based differentiation of microbial function through sediment-hosted aquifers and enrichment of novel symbionts in the deep terrestrial subsurface.</title>
        <authorList>
            <person name="Probst A.J."/>
            <person name="Ladd B."/>
            <person name="Jarett J.K."/>
            <person name="Geller-Mcgrath D.E."/>
            <person name="Sieber C.M."/>
            <person name="Emerson J.B."/>
            <person name="Anantharaman K."/>
            <person name="Thomas B.C."/>
            <person name="Malmstrom R."/>
            <person name="Stieglmeier M."/>
            <person name="Klingl A."/>
            <person name="Woyke T."/>
            <person name="Ryan C.M."/>
            <person name="Banfield J.F."/>
        </authorList>
    </citation>
    <scope>NUCLEOTIDE SEQUENCE [LARGE SCALE GENOMIC DNA]</scope>
    <source>
        <strain evidence="1">CG22_combo_CG10-13_8_21_14_all_39_12</strain>
    </source>
</reference>